<keyword evidence="2" id="KW-1185">Reference proteome</keyword>
<sequence length="211" mass="23943">MTARVAWLTGRPQMASPRGLDPRDNGMRSNVWTNLIDICCAIVMDCVIRVSADSIPVVARARLCDTDRVVLALVICGGPKHHAREHAMINTMKRVGDSIWRKRRQNQCLTLIMRMRILCLNSNGCATKRRYPPCHLFTHAYATPKLPHPSNQFTLNPLPNPCHETRTLAHGILRNRTGIRSKEEEQMTIKTGNTLYKPLRPLFMNVRGNVL</sequence>
<comment type="caution">
    <text evidence="1">The sequence shown here is derived from an EMBL/GenBank/DDBJ whole genome shotgun (WGS) entry which is preliminary data.</text>
</comment>
<evidence type="ECO:0000313" key="1">
    <source>
        <dbReference type="EMBL" id="RUS33905.1"/>
    </source>
</evidence>
<organism evidence="1 2">
    <name type="scientific">Jimgerdemannia flammicorona</name>
    <dbReference type="NCBI Taxonomy" id="994334"/>
    <lineage>
        <taxon>Eukaryota</taxon>
        <taxon>Fungi</taxon>
        <taxon>Fungi incertae sedis</taxon>
        <taxon>Mucoromycota</taxon>
        <taxon>Mucoromycotina</taxon>
        <taxon>Endogonomycetes</taxon>
        <taxon>Endogonales</taxon>
        <taxon>Endogonaceae</taxon>
        <taxon>Jimgerdemannia</taxon>
    </lineage>
</organism>
<reference evidence="1 2" key="1">
    <citation type="journal article" date="2018" name="New Phytol.">
        <title>Phylogenomics of Endogonaceae and evolution of mycorrhizas within Mucoromycota.</title>
        <authorList>
            <person name="Chang Y."/>
            <person name="Desiro A."/>
            <person name="Na H."/>
            <person name="Sandor L."/>
            <person name="Lipzen A."/>
            <person name="Clum A."/>
            <person name="Barry K."/>
            <person name="Grigoriev I.V."/>
            <person name="Martin F.M."/>
            <person name="Stajich J.E."/>
            <person name="Smith M.E."/>
            <person name="Bonito G."/>
            <person name="Spatafora J.W."/>
        </authorList>
    </citation>
    <scope>NUCLEOTIDE SEQUENCE [LARGE SCALE GENOMIC DNA]</scope>
    <source>
        <strain evidence="1 2">AD002</strain>
    </source>
</reference>
<evidence type="ECO:0000313" key="2">
    <source>
        <dbReference type="Proteomes" id="UP000274822"/>
    </source>
</evidence>
<proteinExistence type="predicted"/>
<accession>A0A433QVZ8</accession>
<dbReference type="Proteomes" id="UP000274822">
    <property type="component" value="Unassembled WGS sequence"/>
</dbReference>
<dbReference type="EMBL" id="RBNJ01000844">
    <property type="protein sequence ID" value="RUS33905.1"/>
    <property type="molecule type" value="Genomic_DNA"/>
</dbReference>
<name>A0A433QVZ8_9FUNG</name>
<dbReference type="AlphaFoldDB" id="A0A433QVZ8"/>
<gene>
    <name evidence="1" type="ORF">BC938DRAFT_483282</name>
</gene>
<protein>
    <submittedName>
        <fullName evidence="1">Uncharacterized protein</fullName>
    </submittedName>
</protein>